<feature type="region of interest" description="Disordered" evidence="1">
    <location>
        <begin position="34"/>
        <end position="53"/>
    </location>
</feature>
<comment type="caution">
    <text evidence="2">The sequence shown here is derived from an EMBL/GenBank/DDBJ whole genome shotgun (WGS) entry which is preliminary data.</text>
</comment>
<sequence length="65" mass="7613">MWRSSDEGVFRNSWYLNINTVRFQRKKASCETLGKREKGERGGVNLRSPATTPKTRKKMWFSCIS</sequence>
<evidence type="ECO:0000256" key="1">
    <source>
        <dbReference type="SAM" id="MobiDB-lite"/>
    </source>
</evidence>
<accession>A0A1G2G0Z6</accession>
<protein>
    <submittedName>
        <fullName evidence="2">Uncharacterized protein</fullName>
    </submittedName>
</protein>
<gene>
    <name evidence="2" type="ORF">A2719_03480</name>
</gene>
<dbReference type="AlphaFoldDB" id="A0A1G2G0Z6"/>
<evidence type="ECO:0000313" key="3">
    <source>
        <dbReference type="Proteomes" id="UP000177480"/>
    </source>
</evidence>
<dbReference type="Proteomes" id="UP000177480">
    <property type="component" value="Unassembled WGS sequence"/>
</dbReference>
<name>A0A1G2G0Z6_9BACT</name>
<dbReference type="STRING" id="1802114.A2719_03480"/>
<reference evidence="2 3" key="1">
    <citation type="journal article" date="2016" name="Nat. Commun.">
        <title>Thousands of microbial genomes shed light on interconnected biogeochemical processes in an aquifer system.</title>
        <authorList>
            <person name="Anantharaman K."/>
            <person name="Brown C.T."/>
            <person name="Hug L.A."/>
            <person name="Sharon I."/>
            <person name="Castelle C.J."/>
            <person name="Probst A.J."/>
            <person name="Thomas B.C."/>
            <person name="Singh A."/>
            <person name="Wilkins M.J."/>
            <person name="Karaoz U."/>
            <person name="Brodie E.L."/>
            <person name="Williams K.H."/>
            <person name="Hubbard S.S."/>
            <person name="Banfield J.F."/>
        </authorList>
    </citation>
    <scope>NUCLEOTIDE SEQUENCE [LARGE SCALE GENOMIC DNA]</scope>
</reference>
<organism evidence="2 3">
    <name type="scientific">Candidatus Ryanbacteria bacterium RIFCSPHIGHO2_01_FULL_45_22</name>
    <dbReference type="NCBI Taxonomy" id="1802114"/>
    <lineage>
        <taxon>Bacteria</taxon>
        <taxon>Candidatus Ryaniibacteriota</taxon>
    </lineage>
</organism>
<proteinExistence type="predicted"/>
<dbReference type="EMBL" id="MHNK01000010">
    <property type="protein sequence ID" value="OGZ43994.1"/>
    <property type="molecule type" value="Genomic_DNA"/>
</dbReference>
<evidence type="ECO:0000313" key="2">
    <source>
        <dbReference type="EMBL" id="OGZ43994.1"/>
    </source>
</evidence>